<dbReference type="EMBL" id="QZAF01000276">
    <property type="protein sequence ID" value="THV69067.1"/>
    <property type="molecule type" value="Genomic_DNA"/>
</dbReference>
<name>A0A4S8SEQ7_AURPU</name>
<feature type="compositionally biased region" description="Basic and acidic residues" evidence="1">
    <location>
        <begin position="101"/>
        <end position="116"/>
    </location>
</feature>
<feature type="compositionally biased region" description="Polar residues" evidence="1">
    <location>
        <begin position="539"/>
        <end position="549"/>
    </location>
</feature>
<organism evidence="2 3">
    <name type="scientific">Aureobasidium pullulans</name>
    <name type="common">Black yeast</name>
    <name type="synonym">Pullularia pullulans</name>
    <dbReference type="NCBI Taxonomy" id="5580"/>
    <lineage>
        <taxon>Eukaryota</taxon>
        <taxon>Fungi</taxon>
        <taxon>Dikarya</taxon>
        <taxon>Ascomycota</taxon>
        <taxon>Pezizomycotina</taxon>
        <taxon>Dothideomycetes</taxon>
        <taxon>Dothideomycetidae</taxon>
        <taxon>Dothideales</taxon>
        <taxon>Saccotheciaceae</taxon>
        <taxon>Aureobasidium</taxon>
    </lineage>
</organism>
<feature type="compositionally biased region" description="Low complexity" evidence="1">
    <location>
        <begin position="524"/>
        <end position="538"/>
    </location>
</feature>
<feature type="compositionally biased region" description="Polar residues" evidence="1">
    <location>
        <begin position="257"/>
        <end position="267"/>
    </location>
</feature>
<feature type="compositionally biased region" description="Basic and acidic residues" evidence="1">
    <location>
        <begin position="60"/>
        <end position="94"/>
    </location>
</feature>
<gene>
    <name evidence="2" type="ORF">D6D28_06168</name>
</gene>
<reference evidence="2 3" key="1">
    <citation type="submission" date="2018-10" db="EMBL/GenBank/DDBJ databases">
        <title>Fifty Aureobasidium pullulans genomes reveal a recombining polyextremotolerant generalist.</title>
        <authorList>
            <person name="Gostincar C."/>
            <person name="Turk M."/>
            <person name="Zajc J."/>
            <person name="Gunde-Cimerman N."/>
        </authorList>
    </citation>
    <scope>NUCLEOTIDE SEQUENCE [LARGE SCALE GENOMIC DNA]</scope>
    <source>
        <strain evidence="2 3">EXF-11900</strain>
    </source>
</reference>
<evidence type="ECO:0000313" key="3">
    <source>
        <dbReference type="Proteomes" id="UP000304951"/>
    </source>
</evidence>
<feature type="region of interest" description="Disordered" evidence="1">
    <location>
        <begin position="255"/>
        <end position="285"/>
    </location>
</feature>
<sequence>MLREAHVDIESLPLAARRHIIRTMSSKPVARQRIVPAIPHRLTIRRAKVVPAGKSDQQIPDDKPKSATPSADEHKAEVRVNGVQHEDAPKHDDPAPLPNGTKDDEVKQPPIEKEPVAEPVAMKKLAEDKEPTEKEETTEKIEIAQKMDPVENKESNGVTAPPRRQQHHQDAQARPFVPRHQPRQSETLVFGGYQDSSSASPANPTTAFMPPPPVPVMPPSMAPYDGYPGAQQYTSTVPPAPMAVMGPPPQVNGHSFAHTNGTGVQLGSISSSPSHTPSIPLGDSAVATPDALTAHKLHAPHHSTFTMPPFDANLQHLVEFVSSYFGQQDFADYVLEIYSGNQSSNPVMLPVHGIVIARFPGLLKLVNSLPQSRTPHSRAPIVHVPRSYTFQDASAFADAMRYVYGGSVIEPMHVFNTPGSTPSSRMRYILSYLAAGHCFSAETIVVHAYNIASRILSFNELEVVLFFAICGYCLSERCLYGPYADQIVWQALCLIVSNIFPDFVLDTSAPEFVSLPRLPATPNSTSTSQSRPDSRSSSAFATSDTQRPMSSIRFGSATPSNSDTSSPNYILSSALLSLPFELLKMVLEHDMLVANLGIETLFSIASEIVRERERRRVDACNSMQEQKRNLEGVLLMGESVSRDATGTRLKLHCTRYA</sequence>
<feature type="region of interest" description="Disordered" evidence="1">
    <location>
        <begin position="48"/>
        <end position="178"/>
    </location>
</feature>
<proteinExistence type="predicted"/>
<dbReference type="AlphaFoldDB" id="A0A4S8SEQ7"/>
<dbReference type="Proteomes" id="UP000304951">
    <property type="component" value="Unassembled WGS sequence"/>
</dbReference>
<evidence type="ECO:0008006" key="4">
    <source>
        <dbReference type="Google" id="ProtNLM"/>
    </source>
</evidence>
<comment type="caution">
    <text evidence="2">The sequence shown here is derived from an EMBL/GenBank/DDBJ whole genome shotgun (WGS) entry which is preliminary data.</text>
</comment>
<feature type="compositionally biased region" description="Basic and acidic residues" evidence="1">
    <location>
        <begin position="124"/>
        <end position="154"/>
    </location>
</feature>
<feature type="compositionally biased region" description="Low complexity" evidence="1">
    <location>
        <begin position="268"/>
        <end position="280"/>
    </location>
</feature>
<accession>A0A4S8SEQ7</accession>
<evidence type="ECO:0000256" key="1">
    <source>
        <dbReference type="SAM" id="MobiDB-lite"/>
    </source>
</evidence>
<evidence type="ECO:0000313" key="2">
    <source>
        <dbReference type="EMBL" id="THV69067.1"/>
    </source>
</evidence>
<feature type="region of interest" description="Disordered" evidence="1">
    <location>
        <begin position="520"/>
        <end position="564"/>
    </location>
</feature>
<protein>
    <recommendedName>
        <fullName evidence="4">BTB domain-containing protein</fullName>
    </recommendedName>
</protein>